<protein>
    <submittedName>
        <fullName evidence="1">Uncharacterized protein</fullName>
    </submittedName>
</protein>
<keyword evidence="2" id="KW-1185">Reference proteome</keyword>
<evidence type="ECO:0000313" key="1">
    <source>
        <dbReference type="EMBL" id="TFK76215.1"/>
    </source>
</evidence>
<evidence type="ECO:0000313" key="2">
    <source>
        <dbReference type="Proteomes" id="UP000308600"/>
    </source>
</evidence>
<name>A0ACD3BEA4_9AGAR</name>
<reference evidence="1 2" key="1">
    <citation type="journal article" date="2019" name="Nat. Ecol. Evol.">
        <title>Megaphylogeny resolves global patterns of mushroom evolution.</title>
        <authorList>
            <person name="Varga T."/>
            <person name="Krizsan K."/>
            <person name="Foldi C."/>
            <person name="Dima B."/>
            <person name="Sanchez-Garcia M."/>
            <person name="Sanchez-Ramirez S."/>
            <person name="Szollosi G.J."/>
            <person name="Szarkandi J.G."/>
            <person name="Papp V."/>
            <person name="Albert L."/>
            <person name="Andreopoulos W."/>
            <person name="Angelini C."/>
            <person name="Antonin V."/>
            <person name="Barry K.W."/>
            <person name="Bougher N.L."/>
            <person name="Buchanan P."/>
            <person name="Buyck B."/>
            <person name="Bense V."/>
            <person name="Catcheside P."/>
            <person name="Chovatia M."/>
            <person name="Cooper J."/>
            <person name="Damon W."/>
            <person name="Desjardin D."/>
            <person name="Finy P."/>
            <person name="Geml J."/>
            <person name="Haridas S."/>
            <person name="Hughes K."/>
            <person name="Justo A."/>
            <person name="Karasinski D."/>
            <person name="Kautmanova I."/>
            <person name="Kiss B."/>
            <person name="Kocsube S."/>
            <person name="Kotiranta H."/>
            <person name="LaButti K.M."/>
            <person name="Lechner B.E."/>
            <person name="Liimatainen K."/>
            <person name="Lipzen A."/>
            <person name="Lukacs Z."/>
            <person name="Mihaltcheva S."/>
            <person name="Morgado L.N."/>
            <person name="Niskanen T."/>
            <person name="Noordeloos M.E."/>
            <person name="Ohm R.A."/>
            <person name="Ortiz-Santana B."/>
            <person name="Ovrebo C."/>
            <person name="Racz N."/>
            <person name="Riley R."/>
            <person name="Savchenko A."/>
            <person name="Shiryaev A."/>
            <person name="Soop K."/>
            <person name="Spirin V."/>
            <person name="Szebenyi C."/>
            <person name="Tomsovsky M."/>
            <person name="Tulloss R.E."/>
            <person name="Uehling J."/>
            <person name="Grigoriev I.V."/>
            <person name="Vagvolgyi C."/>
            <person name="Papp T."/>
            <person name="Martin F.M."/>
            <person name="Miettinen O."/>
            <person name="Hibbett D.S."/>
            <person name="Nagy L.G."/>
        </authorList>
    </citation>
    <scope>NUCLEOTIDE SEQUENCE [LARGE SCALE GENOMIC DNA]</scope>
    <source>
        <strain evidence="1 2">NL-1719</strain>
    </source>
</reference>
<organism evidence="1 2">
    <name type="scientific">Pluteus cervinus</name>
    <dbReference type="NCBI Taxonomy" id="181527"/>
    <lineage>
        <taxon>Eukaryota</taxon>
        <taxon>Fungi</taxon>
        <taxon>Dikarya</taxon>
        <taxon>Basidiomycota</taxon>
        <taxon>Agaricomycotina</taxon>
        <taxon>Agaricomycetes</taxon>
        <taxon>Agaricomycetidae</taxon>
        <taxon>Agaricales</taxon>
        <taxon>Pluteineae</taxon>
        <taxon>Pluteaceae</taxon>
        <taxon>Pluteus</taxon>
    </lineage>
</organism>
<dbReference type="Proteomes" id="UP000308600">
    <property type="component" value="Unassembled WGS sequence"/>
</dbReference>
<dbReference type="EMBL" id="ML208260">
    <property type="protein sequence ID" value="TFK76215.1"/>
    <property type="molecule type" value="Genomic_DNA"/>
</dbReference>
<proteinExistence type="predicted"/>
<sequence>MAVSLEIYPLTEALDMYGQPDSASAYSLSGHITISLSSPYSLFERRRTARMLLKSLILTFEGQSEVITPSIGYSGVRLCSISQELAPGTSIELNNEGHEEDETPCQWNIVFNLPIPGWLPESDSYGGESVGNSYALYATAKFINLDDIGAAPWSFAAFCSPFRSRSKVADGMKHITVRRFTTLPAAERVTPPTTTYQVNAASKSRHDGLSIPQDILSKIQVLASVPEHIHPTDDSIPLTLRMRTQDLDASDCKRLQVTSFTVDVVQREKYRYMPSSTYRSRFPILPSSQQPPNIPLRNPHPFCAVYDIGLYLPDFGDEYTSRSFSLLPAEEPGQYMLNDNNYVFVNDTVPTSNPTWYTLEATIPFLVDQIPDDKSADWAGRPRLHPTISGPLVNVNHDLAVTVSITYDMPDGTTQAKEKLEFTVPVSFGRAAPLLGSQSTFATLPTLETTQIPSPLPLLHSEIPILPVYSQLYDASGNQKIDYSVPLPLYAPRESIPHSSAIEPSDNATSELSSNLQKDYISVEDDEERQPLLSSTSS</sequence>
<accession>A0ACD3BEA4</accession>
<gene>
    <name evidence="1" type="ORF">BDN72DRAFT_891305</name>
</gene>